<proteinExistence type="predicted"/>
<protein>
    <submittedName>
        <fullName evidence="1">Uncharacterized protein</fullName>
    </submittedName>
</protein>
<dbReference type="HOGENOM" id="CLU_3152887_0_0_6"/>
<dbReference type="KEGG" id="efe:EFER_1957"/>
<dbReference type="EMBL" id="CU928158">
    <property type="protein sequence ID" value="CAQ89464.1"/>
    <property type="molecule type" value="Genomic_DNA"/>
</dbReference>
<accession>B7LTQ7</accession>
<organism evidence="1 2">
    <name type="scientific">Escherichia fergusonii (strain ATCC 35469 / DSM 13698 / CCUG 18766 / IAM 14443 / JCM 21226 / LMG 7866 / NBRC 102419 / NCTC 12128 / CDC 0568-73)</name>
    <dbReference type="NCBI Taxonomy" id="585054"/>
    <lineage>
        <taxon>Bacteria</taxon>
        <taxon>Pseudomonadati</taxon>
        <taxon>Pseudomonadota</taxon>
        <taxon>Gammaproteobacteria</taxon>
        <taxon>Enterobacterales</taxon>
        <taxon>Enterobacteriaceae</taxon>
        <taxon>Escherichia</taxon>
    </lineage>
</organism>
<gene>
    <name evidence="1" type="ordered locus">EFER_1957</name>
</gene>
<dbReference type="AlphaFoldDB" id="B7LTQ7"/>
<name>B7LTQ7_ESCF3</name>
<dbReference type="Proteomes" id="UP000000745">
    <property type="component" value="Chromosome"/>
</dbReference>
<sequence>MLWTEGHPVDFEYEWEHRSLCIGVAGVAGVAGDAGAPAVLNKDDYPRG</sequence>
<evidence type="ECO:0000313" key="2">
    <source>
        <dbReference type="Proteomes" id="UP000000745"/>
    </source>
</evidence>
<evidence type="ECO:0000313" key="1">
    <source>
        <dbReference type="EMBL" id="CAQ89464.1"/>
    </source>
</evidence>
<keyword evidence="2" id="KW-1185">Reference proteome</keyword>
<reference evidence="2" key="1">
    <citation type="journal article" date="2009" name="PLoS Genet.">
        <title>Organised genome dynamics in the Escherichia coli species results in highly diverse adaptive paths.</title>
        <authorList>
            <person name="Touchon M."/>
            <person name="Hoede C."/>
            <person name="Tenaillon O."/>
            <person name="Barbe V."/>
            <person name="Baeriswyl S."/>
            <person name="Bidet P."/>
            <person name="Bingen E."/>
            <person name="Bonacorsi S."/>
            <person name="Bouchier C."/>
            <person name="Bouvet O."/>
            <person name="Calteau A."/>
            <person name="Chiapello H."/>
            <person name="Clermont O."/>
            <person name="Cruveiller S."/>
            <person name="Danchin A."/>
            <person name="Diard M."/>
            <person name="Dossat C."/>
            <person name="Karoui M.E."/>
            <person name="Frapy E."/>
            <person name="Garry L."/>
            <person name="Ghigo J.M."/>
            <person name="Gilles A.M."/>
            <person name="Johnson J."/>
            <person name="Le Bouguenec C."/>
            <person name="Lescat M."/>
            <person name="Mangenot S."/>
            <person name="Martinez-Jehanne V."/>
            <person name="Matic I."/>
            <person name="Nassif X."/>
            <person name="Oztas S."/>
            <person name="Petit M.A."/>
            <person name="Pichon C."/>
            <person name="Rouy Z."/>
            <person name="Ruf C.S."/>
            <person name="Schneider D."/>
            <person name="Tourret J."/>
            <person name="Vacherie B."/>
            <person name="Vallenet D."/>
            <person name="Medigue C."/>
            <person name="Rocha E.P.C."/>
            <person name="Denamur E."/>
        </authorList>
    </citation>
    <scope>NUCLEOTIDE SEQUENCE [LARGE SCALE GENOMIC DNA]</scope>
    <source>
        <strain evidence="2">ATCC 35469 / DSM 13698 / BCRC 15582 / CCUG 18766 / IAM 14443 / JCM 21226 / LMG 7866 / NBRC 102419 / NCTC 12128 / CDC 0568-73</strain>
    </source>
</reference>